<sequence>MSRILGILSLLIFGFLVSCQDDVRPKPRAFLALNYPAANYHRVDIGCPYTFDINKIAEVQPSRNKIPCWIDLIYPEMEGTIFLTYRPVQNNLDSLLTDAQKLPLQHTIKADVIEGDIYTNDLHKTYGMFYEVEGNAASQAQFYLTDSTRHFITGSVYFNSIPNYDSIVPAAEYLRNDIRHLMESLRWKEEN</sequence>
<gene>
    <name evidence="1" type="ORF">GRFL_1741</name>
</gene>
<protein>
    <submittedName>
        <fullName evidence="1">GldD</fullName>
    </submittedName>
</protein>
<dbReference type="PROSITE" id="PS51257">
    <property type="entry name" value="PROKAR_LIPOPROTEIN"/>
    <property type="match status" value="1"/>
</dbReference>
<dbReference type="EMBL" id="CP016359">
    <property type="protein sequence ID" value="APU68465.1"/>
    <property type="molecule type" value="Genomic_DNA"/>
</dbReference>
<evidence type="ECO:0000313" key="2">
    <source>
        <dbReference type="Proteomes" id="UP000186230"/>
    </source>
</evidence>
<dbReference type="Proteomes" id="UP000186230">
    <property type="component" value="Chromosome"/>
</dbReference>
<evidence type="ECO:0000313" key="1">
    <source>
        <dbReference type="EMBL" id="APU68465.1"/>
    </source>
</evidence>
<organism evidence="1 2">
    <name type="scientific">Christiangramia flava JLT2011</name>
    <dbReference type="NCBI Taxonomy" id="1229726"/>
    <lineage>
        <taxon>Bacteria</taxon>
        <taxon>Pseudomonadati</taxon>
        <taxon>Bacteroidota</taxon>
        <taxon>Flavobacteriia</taxon>
        <taxon>Flavobacteriales</taxon>
        <taxon>Flavobacteriaceae</taxon>
        <taxon>Christiangramia</taxon>
    </lineage>
</organism>
<dbReference type="KEGG" id="gfl:GRFL_1741"/>
<reference evidence="1 2" key="1">
    <citation type="submission" date="2016-07" db="EMBL/GenBank/DDBJ databases">
        <title>Multi-omics approach to identify versatile polysaccharide utilization systems of a marine flavobacterium Gramella flava.</title>
        <authorList>
            <person name="Tang K."/>
        </authorList>
    </citation>
    <scope>NUCLEOTIDE SEQUENCE [LARGE SCALE GENOMIC DNA]</scope>
    <source>
        <strain evidence="1 2">JLT2011</strain>
    </source>
</reference>
<dbReference type="AlphaFoldDB" id="A0A1L7I5R6"/>
<keyword evidence="2" id="KW-1185">Reference proteome</keyword>
<dbReference type="Pfam" id="PF25593">
    <property type="entry name" value="GldD_lipo"/>
    <property type="match status" value="1"/>
</dbReference>
<proteinExistence type="predicted"/>
<dbReference type="OrthoDB" id="679501at2"/>
<dbReference type="RefSeq" id="WP_083644235.1">
    <property type="nucleotide sequence ID" value="NZ_AMRU01000001.1"/>
</dbReference>
<dbReference type="NCBIfam" id="TIGR03512">
    <property type="entry name" value="GldD_lipo"/>
    <property type="match status" value="1"/>
</dbReference>
<accession>A0A1L7I5R6</accession>
<dbReference type="InterPro" id="IPR019850">
    <property type="entry name" value="GldD-like"/>
</dbReference>
<name>A0A1L7I5R6_9FLAO</name>
<dbReference type="STRING" id="1229726.GRFL_1741"/>